<keyword evidence="1" id="KW-1133">Transmembrane helix</keyword>
<dbReference type="AlphaFoldDB" id="A0A0V8JR52"/>
<name>A0A0V8JR52_9BACI</name>
<evidence type="ECO:0000313" key="2">
    <source>
        <dbReference type="EMBL" id="KSU89400.1"/>
    </source>
</evidence>
<feature type="transmembrane region" description="Helical" evidence="1">
    <location>
        <begin position="87"/>
        <end position="105"/>
    </location>
</feature>
<reference evidence="2 3" key="1">
    <citation type="submission" date="2015-11" db="EMBL/GenBank/DDBJ databases">
        <title>Bacillus caseinolyticus sp nov.</title>
        <authorList>
            <person name="Dastager S.G."/>
            <person name="Mawlankar R."/>
        </authorList>
    </citation>
    <scope>NUCLEOTIDE SEQUENCE [LARGE SCALE GENOMIC DNA]</scope>
    <source>
        <strain evidence="2 3">SGD-V-76</strain>
    </source>
</reference>
<evidence type="ECO:0000313" key="3">
    <source>
        <dbReference type="Proteomes" id="UP000053681"/>
    </source>
</evidence>
<dbReference type="Pfam" id="PF10710">
    <property type="entry name" value="DUF2512"/>
    <property type="match status" value="1"/>
</dbReference>
<accession>A0A0V8JR52</accession>
<feature type="transmembrane region" description="Helical" evidence="1">
    <location>
        <begin position="30"/>
        <end position="48"/>
    </location>
</feature>
<proteinExistence type="predicted"/>
<protein>
    <recommendedName>
        <fullName evidence="4">DUF2512 domain-containing protein</fullName>
    </recommendedName>
</protein>
<feature type="transmembrane region" description="Helical" evidence="1">
    <location>
        <begin position="60"/>
        <end position="81"/>
    </location>
</feature>
<sequence>MKHISIIIVKFISCMIAFAIGLDLFFDATFVDILSFSAFVTVASYILGDRIILPALGNKAATAFDFILAYMSVWIFGTILLNNYMQIAWGSILSATIITGVEVLVHRYSLAHFFQNRTRTVKRTEFRKGFAYGTEFAEEHDSDIHDPQKK</sequence>
<dbReference type="Proteomes" id="UP000053681">
    <property type="component" value="Unassembled WGS sequence"/>
</dbReference>
<evidence type="ECO:0000256" key="1">
    <source>
        <dbReference type="SAM" id="Phobius"/>
    </source>
</evidence>
<dbReference type="InterPro" id="IPR019649">
    <property type="entry name" value="DUF2512"/>
</dbReference>
<keyword evidence="1" id="KW-0472">Membrane</keyword>
<feature type="transmembrane region" description="Helical" evidence="1">
    <location>
        <begin position="7"/>
        <end position="24"/>
    </location>
</feature>
<keyword evidence="1" id="KW-0812">Transmembrane</keyword>
<dbReference type="RefSeq" id="WP_025911146.1">
    <property type="nucleotide sequence ID" value="NZ_KQ758628.1"/>
</dbReference>
<dbReference type="EMBL" id="LNQP01000005">
    <property type="protein sequence ID" value="KSU89400.1"/>
    <property type="molecule type" value="Genomic_DNA"/>
</dbReference>
<comment type="caution">
    <text evidence="2">The sequence shown here is derived from an EMBL/GenBank/DDBJ whole genome shotgun (WGS) entry which is preliminary data.</text>
</comment>
<organism evidence="2 3">
    <name type="scientific">Priestia veravalensis</name>
    <dbReference type="NCBI Taxonomy" id="1414648"/>
    <lineage>
        <taxon>Bacteria</taxon>
        <taxon>Bacillati</taxon>
        <taxon>Bacillota</taxon>
        <taxon>Bacilli</taxon>
        <taxon>Bacillales</taxon>
        <taxon>Bacillaceae</taxon>
        <taxon>Priestia</taxon>
    </lineage>
</organism>
<evidence type="ECO:0008006" key="4">
    <source>
        <dbReference type="Google" id="ProtNLM"/>
    </source>
</evidence>
<gene>
    <name evidence="2" type="ORF">AS180_02280</name>
</gene>
<keyword evidence="3" id="KW-1185">Reference proteome</keyword>